<dbReference type="InterPro" id="IPR002347">
    <property type="entry name" value="SDR_fam"/>
</dbReference>
<comment type="similarity">
    <text evidence="1 3">Belongs to the short-chain dehydrogenases/reductases (SDR) family.</text>
</comment>
<evidence type="ECO:0000313" key="5">
    <source>
        <dbReference type="Proteomes" id="UP000292052"/>
    </source>
</evidence>
<dbReference type="AlphaFoldDB" id="A0A482VCK1"/>
<protein>
    <submittedName>
        <fullName evidence="4">Adh short, KR, NAD binding 10, and/or Epimerase domain containing protein</fullName>
    </submittedName>
</protein>
<dbReference type="FunFam" id="3.40.50.720:FF:000047">
    <property type="entry name" value="NADP-dependent L-serine/L-allo-threonine dehydrogenase"/>
    <property type="match status" value="1"/>
</dbReference>
<comment type="caution">
    <text evidence="4">The sequence shown here is derived from an EMBL/GenBank/DDBJ whole genome shotgun (WGS) entry which is preliminary data.</text>
</comment>
<gene>
    <name evidence="4" type="ORF">BDFB_013509</name>
</gene>
<dbReference type="Gene3D" id="3.40.50.720">
    <property type="entry name" value="NAD(P)-binding Rossmann-like Domain"/>
    <property type="match status" value="1"/>
</dbReference>
<evidence type="ECO:0000256" key="3">
    <source>
        <dbReference type="RuleBase" id="RU000363"/>
    </source>
</evidence>
<sequence>MVISMDRWVGKVAVVTGASSGIGAAIAEQLVDNGLQVVGVARRVDLIEQHAQRLADKKGRLHPYKADVSKEDEIVAAFKWIEENLGPVHVLINNAGVSEENTLVDGDAEKWRKVLDLNVLGLCIATREAVKVMRKHAINGHIIHINSYCGHVVPNFPGFNIYPASKHAVTALTETLRQEFNSLGSRIKVTSVSPGLVATELTTLKKDMNPEKKAIIEKFPILQPEDIADGVIYVLSTPEHVQVHELTIKPVGELY</sequence>
<reference evidence="4 5" key="1">
    <citation type="submission" date="2017-03" db="EMBL/GenBank/DDBJ databases">
        <title>Genome of the blue death feigning beetle - Asbolus verrucosus.</title>
        <authorList>
            <person name="Rider S.D."/>
        </authorList>
    </citation>
    <scope>NUCLEOTIDE SEQUENCE [LARGE SCALE GENOMIC DNA]</scope>
    <source>
        <strain evidence="4">Butters</strain>
        <tissue evidence="4">Head and leg muscle</tissue>
    </source>
</reference>
<accession>A0A482VCK1</accession>
<dbReference type="OrthoDB" id="1933717at2759"/>
<dbReference type="EMBL" id="QDEB01114562">
    <property type="protein sequence ID" value="RZB40945.1"/>
    <property type="molecule type" value="Genomic_DNA"/>
</dbReference>
<evidence type="ECO:0000256" key="2">
    <source>
        <dbReference type="ARBA" id="ARBA00023002"/>
    </source>
</evidence>
<dbReference type="PRINTS" id="PR00080">
    <property type="entry name" value="SDRFAMILY"/>
</dbReference>
<dbReference type="STRING" id="1661398.A0A482VCK1"/>
<name>A0A482VCK1_ASBVE</name>
<evidence type="ECO:0000256" key="1">
    <source>
        <dbReference type="ARBA" id="ARBA00006484"/>
    </source>
</evidence>
<dbReference type="InterPro" id="IPR036291">
    <property type="entry name" value="NAD(P)-bd_dom_sf"/>
</dbReference>
<dbReference type="Proteomes" id="UP000292052">
    <property type="component" value="Unassembled WGS sequence"/>
</dbReference>
<dbReference type="PANTHER" id="PTHR43115">
    <property type="entry name" value="DEHYDROGENASE/REDUCTASE SDR FAMILY MEMBER 11"/>
    <property type="match status" value="1"/>
</dbReference>
<dbReference type="Pfam" id="PF00106">
    <property type="entry name" value="adh_short"/>
    <property type="match status" value="1"/>
</dbReference>
<evidence type="ECO:0000313" key="4">
    <source>
        <dbReference type="EMBL" id="RZB40945.1"/>
    </source>
</evidence>
<proteinExistence type="inferred from homology"/>
<dbReference type="GO" id="GO:0016616">
    <property type="term" value="F:oxidoreductase activity, acting on the CH-OH group of donors, NAD or NADP as acceptor"/>
    <property type="evidence" value="ECO:0007669"/>
    <property type="project" value="UniProtKB-ARBA"/>
</dbReference>
<dbReference type="PANTHER" id="PTHR43115:SF4">
    <property type="entry name" value="DEHYDROGENASE_REDUCTASE SDR FAMILY MEMBER 11"/>
    <property type="match status" value="1"/>
</dbReference>
<dbReference type="SUPFAM" id="SSF51735">
    <property type="entry name" value="NAD(P)-binding Rossmann-fold domains"/>
    <property type="match status" value="1"/>
</dbReference>
<dbReference type="PRINTS" id="PR00081">
    <property type="entry name" value="GDHRDH"/>
</dbReference>
<keyword evidence="5" id="KW-1185">Reference proteome</keyword>
<keyword evidence="2" id="KW-0560">Oxidoreductase</keyword>
<organism evidence="4 5">
    <name type="scientific">Asbolus verrucosus</name>
    <name type="common">Desert ironclad beetle</name>
    <dbReference type="NCBI Taxonomy" id="1661398"/>
    <lineage>
        <taxon>Eukaryota</taxon>
        <taxon>Metazoa</taxon>
        <taxon>Ecdysozoa</taxon>
        <taxon>Arthropoda</taxon>
        <taxon>Hexapoda</taxon>
        <taxon>Insecta</taxon>
        <taxon>Pterygota</taxon>
        <taxon>Neoptera</taxon>
        <taxon>Endopterygota</taxon>
        <taxon>Coleoptera</taxon>
        <taxon>Polyphaga</taxon>
        <taxon>Cucujiformia</taxon>
        <taxon>Tenebrionidae</taxon>
        <taxon>Pimeliinae</taxon>
        <taxon>Asbolus</taxon>
    </lineage>
</organism>